<dbReference type="PROSITE" id="PS50912">
    <property type="entry name" value="EAR"/>
    <property type="match status" value="5"/>
</dbReference>
<dbReference type="PANTHER" id="PTHR15261:SF4">
    <property type="entry name" value="THROMBOSPONDIN-TYPE LAMININ G DOMAIN AND EAR REPEAT-CONTAINING PROTEIN"/>
    <property type="match status" value="1"/>
</dbReference>
<sequence>MKLVPYQNIPSSGARGVELFEIDGDLYLSIPQLSEDIVGDSPSMNGGNSETFVLVYKWQDSKFIEYQKIPSPGNEHTAFYSIGNRHFLAVASIRGGKNPNFTMDVSSTVYEWVDDSFIEFQSFNTFAAKSCEFFEIGSQHYLIYSQGVKEPSNDNDKQNYSQIYRWDGSCFELFQSIPVIWGYETSFFSIENKFFLALADNLGASKILQWNGTKFELFQEVDAQGGGRDFCHFIHEGSHYLAFANLLHDSSLYKWDNGTFIKIQNLDGVAARSFYVYQDNNATYLFRTNFISGTRQEPVSALESTIYQFDGSCVPVATYSTFGGTDTKVFIKDDKKYAVVSNSLSKSIRFDTPTIVYEVL</sequence>
<reference evidence="3 5" key="1">
    <citation type="submission" date="2017-06" db="EMBL/GenBank/DDBJ databases">
        <title>Complete genome of Francisella adeliensis.</title>
        <authorList>
            <person name="Vallesi A."/>
            <person name="Sjodin A."/>
        </authorList>
    </citation>
    <scope>NUCLEOTIDE SEQUENCE [LARGE SCALE GENOMIC DNA]</scope>
    <source>
        <strain evidence="3 5">FDC440</strain>
    </source>
</reference>
<keyword evidence="6" id="KW-1185">Reference proteome</keyword>
<dbReference type="RefSeq" id="WP_112869591.1">
    <property type="nucleotide sequence ID" value="NZ_CP021781.1"/>
</dbReference>
<keyword evidence="2" id="KW-0677">Repeat</keyword>
<dbReference type="PANTHER" id="PTHR15261">
    <property type="entry name" value="THROMBOSPONDIN-TYPE LAMININ G DOMAIN AND EAR REPEAT-CONTAINING"/>
    <property type="match status" value="1"/>
</dbReference>
<dbReference type="Pfam" id="PF03736">
    <property type="entry name" value="EPTP"/>
    <property type="match status" value="5"/>
</dbReference>
<gene>
    <name evidence="3" type="ORF">CDH04_02860</name>
    <name evidence="4" type="ORF">FZC43_02860</name>
</gene>
<evidence type="ECO:0000256" key="2">
    <source>
        <dbReference type="ARBA" id="ARBA00022737"/>
    </source>
</evidence>
<dbReference type="InterPro" id="IPR011048">
    <property type="entry name" value="Haem_d1_sf"/>
</dbReference>
<dbReference type="EMBL" id="CP021781">
    <property type="protein sequence ID" value="AXA33418.1"/>
    <property type="molecule type" value="Genomic_DNA"/>
</dbReference>
<name>A0A2Z4XXT1_9GAMM</name>
<dbReference type="Proteomes" id="UP000251120">
    <property type="component" value="Chromosome"/>
</dbReference>
<dbReference type="KEGG" id="fad:CDH04_02860"/>
<dbReference type="OrthoDB" id="8437637at2"/>
<dbReference type="Proteomes" id="UP000681131">
    <property type="component" value="Chromosome"/>
</dbReference>
<proteinExistence type="predicted"/>
<dbReference type="AlphaFoldDB" id="A0A2Z4XXT1"/>
<dbReference type="InterPro" id="IPR009039">
    <property type="entry name" value="EAR"/>
</dbReference>
<accession>A0A2Z4XXT1</accession>
<reference evidence="4 6" key="2">
    <citation type="submission" date="2019-08" db="EMBL/GenBank/DDBJ databases">
        <title>Complete genome sequences of Francisella adeliensis (FSC1325 and FSC1326).</title>
        <authorList>
            <person name="Ohrman C."/>
            <person name="Uneklint I."/>
            <person name="Vallesi A."/>
            <person name="Karlsson L."/>
            <person name="Sjodin A."/>
        </authorList>
    </citation>
    <scope>NUCLEOTIDE SEQUENCE [LARGE SCALE GENOMIC DNA]</scope>
    <source>
        <strain evidence="4 6">FSC1325</strain>
    </source>
</reference>
<evidence type="ECO:0000313" key="6">
    <source>
        <dbReference type="Proteomes" id="UP000681131"/>
    </source>
</evidence>
<dbReference type="InterPro" id="IPR005492">
    <property type="entry name" value="EPTP"/>
</dbReference>
<keyword evidence="1" id="KW-0732">Signal</keyword>
<dbReference type="SUPFAM" id="SSF51004">
    <property type="entry name" value="C-terminal (heme d1) domain of cytochrome cd1-nitrite reductase"/>
    <property type="match status" value="1"/>
</dbReference>
<evidence type="ECO:0000256" key="1">
    <source>
        <dbReference type="ARBA" id="ARBA00022729"/>
    </source>
</evidence>
<evidence type="ECO:0000313" key="5">
    <source>
        <dbReference type="Proteomes" id="UP000251120"/>
    </source>
</evidence>
<dbReference type="EMBL" id="CP043424">
    <property type="protein sequence ID" value="QIW11646.1"/>
    <property type="molecule type" value="Genomic_DNA"/>
</dbReference>
<protein>
    <submittedName>
        <fullName evidence="3">Uncharacterized protein</fullName>
    </submittedName>
</protein>
<organism evidence="3 5">
    <name type="scientific">Francisella adeliensis</name>
    <dbReference type="NCBI Taxonomy" id="2007306"/>
    <lineage>
        <taxon>Bacteria</taxon>
        <taxon>Pseudomonadati</taxon>
        <taxon>Pseudomonadota</taxon>
        <taxon>Gammaproteobacteria</taxon>
        <taxon>Thiotrichales</taxon>
        <taxon>Francisellaceae</taxon>
        <taxon>Francisella</taxon>
    </lineage>
</organism>
<evidence type="ECO:0000313" key="4">
    <source>
        <dbReference type="EMBL" id="QIW11646.1"/>
    </source>
</evidence>
<evidence type="ECO:0000313" key="3">
    <source>
        <dbReference type="EMBL" id="AXA33418.1"/>
    </source>
</evidence>
<dbReference type="GO" id="GO:0007165">
    <property type="term" value="P:signal transduction"/>
    <property type="evidence" value="ECO:0007669"/>
    <property type="project" value="TreeGrafter"/>
</dbReference>